<reference evidence="1" key="1">
    <citation type="submission" date="2018-05" db="EMBL/GenBank/DDBJ databases">
        <authorList>
            <person name="Lanie J.A."/>
            <person name="Ng W.-L."/>
            <person name="Kazmierczak K.M."/>
            <person name="Andrzejewski T.M."/>
            <person name="Davidsen T.M."/>
            <person name="Wayne K.J."/>
            <person name="Tettelin H."/>
            <person name="Glass J.I."/>
            <person name="Rusch D."/>
            <person name="Podicherti R."/>
            <person name="Tsui H.-C.T."/>
            <person name="Winkler M.E."/>
        </authorList>
    </citation>
    <scope>NUCLEOTIDE SEQUENCE</scope>
</reference>
<gene>
    <name evidence="1" type="ORF">METZ01_LOCUS341759</name>
</gene>
<name>A0A382QVK0_9ZZZZ</name>
<accession>A0A382QVK0</accession>
<evidence type="ECO:0008006" key="2">
    <source>
        <dbReference type="Google" id="ProtNLM"/>
    </source>
</evidence>
<organism evidence="1">
    <name type="scientific">marine metagenome</name>
    <dbReference type="NCBI Taxonomy" id="408172"/>
    <lineage>
        <taxon>unclassified sequences</taxon>
        <taxon>metagenomes</taxon>
        <taxon>ecological metagenomes</taxon>
    </lineage>
</organism>
<protein>
    <recommendedName>
        <fullName evidence="2">Glycosyl transferase family 1 domain-containing protein</fullName>
    </recommendedName>
</protein>
<proteinExistence type="predicted"/>
<evidence type="ECO:0000313" key="1">
    <source>
        <dbReference type="EMBL" id="SVC88905.1"/>
    </source>
</evidence>
<sequence length="62" mass="7213">MSILYITYDGILEPLGQSQVLAYQEKLGKNFKIFLFSFEKPKDLENTELLESIQERIDQSSI</sequence>
<dbReference type="AlphaFoldDB" id="A0A382QVK0"/>
<feature type="non-terminal residue" evidence="1">
    <location>
        <position position="62"/>
    </location>
</feature>
<dbReference type="EMBL" id="UINC01116870">
    <property type="protein sequence ID" value="SVC88905.1"/>
    <property type="molecule type" value="Genomic_DNA"/>
</dbReference>